<comment type="caution">
    <text evidence="2">The sequence shown here is derived from an EMBL/GenBank/DDBJ whole genome shotgun (WGS) entry which is preliminary data.</text>
</comment>
<organism evidence="2 3">
    <name type="scientific">Bursaphelenchus okinawaensis</name>
    <dbReference type="NCBI Taxonomy" id="465554"/>
    <lineage>
        <taxon>Eukaryota</taxon>
        <taxon>Metazoa</taxon>
        <taxon>Ecdysozoa</taxon>
        <taxon>Nematoda</taxon>
        <taxon>Chromadorea</taxon>
        <taxon>Rhabditida</taxon>
        <taxon>Tylenchina</taxon>
        <taxon>Tylenchomorpha</taxon>
        <taxon>Aphelenchoidea</taxon>
        <taxon>Aphelenchoididae</taxon>
        <taxon>Bursaphelenchus</taxon>
    </lineage>
</organism>
<reference evidence="2" key="1">
    <citation type="submission" date="2020-09" db="EMBL/GenBank/DDBJ databases">
        <authorList>
            <person name="Kikuchi T."/>
        </authorList>
    </citation>
    <scope>NUCLEOTIDE SEQUENCE</scope>
    <source>
        <strain evidence="2">SH1</strain>
    </source>
</reference>
<feature type="region of interest" description="Disordered" evidence="1">
    <location>
        <begin position="87"/>
        <end position="107"/>
    </location>
</feature>
<evidence type="ECO:0000313" key="2">
    <source>
        <dbReference type="EMBL" id="CAD5212788.1"/>
    </source>
</evidence>
<evidence type="ECO:0000313" key="3">
    <source>
        <dbReference type="Proteomes" id="UP000614601"/>
    </source>
</evidence>
<dbReference type="EMBL" id="CAJFDH010000002">
    <property type="protein sequence ID" value="CAD5212788.1"/>
    <property type="molecule type" value="Genomic_DNA"/>
</dbReference>
<proteinExistence type="predicted"/>
<dbReference type="AlphaFoldDB" id="A0A811KC30"/>
<dbReference type="Proteomes" id="UP000783686">
    <property type="component" value="Unassembled WGS sequence"/>
</dbReference>
<gene>
    <name evidence="2" type="ORF">BOKJ2_LOCUS4589</name>
</gene>
<keyword evidence="3" id="KW-1185">Reference proteome</keyword>
<accession>A0A811KC30</accession>
<sequence>MCFSDNPQFVNASYDVIIGCNGLIHFKSLLFDWEVHHATIGSERVRLMSPKELIYQPVPNWLIEPPVRAPTDKSTRSGFCAYSSKRSQPLEKAGDNPRQEGRPSGRIQKAWMPLYRHRSLQIGSRPNLILIFCKPIRQPRQFSSPDIPSTSTSAGPVSQYSRSKTPWNHSLAVDSYAVTSKTTALARSVKALLSLPDSGYVIIASQTNDSVANIVQALQRQNLHTTKILTLTIRPTYQPDKVLVQHGQKNVLTSQAAVDYGPYKPRRNLDYCNSPKSAPTRSPDGAKAILKTMKRQFQEKLLPESWVRTDDGNYERFFGEQLRQQFGLRRCTYLNPNPPIRQPEPRAERKN</sequence>
<dbReference type="EMBL" id="CAJFCW020000002">
    <property type="protein sequence ID" value="CAG9097590.1"/>
    <property type="molecule type" value="Genomic_DNA"/>
</dbReference>
<feature type="region of interest" description="Disordered" evidence="1">
    <location>
        <begin position="142"/>
        <end position="161"/>
    </location>
</feature>
<name>A0A811KC30_9BILA</name>
<dbReference type="Proteomes" id="UP000614601">
    <property type="component" value="Unassembled WGS sequence"/>
</dbReference>
<evidence type="ECO:0000256" key="1">
    <source>
        <dbReference type="SAM" id="MobiDB-lite"/>
    </source>
</evidence>
<feature type="compositionally biased region" description="Basic and acidic residues" evidence="1">
    <location>
        <begin position="88"/>
        <end position="103"/>
    </location>
</feature>
<protein>
    <submittedName>
        <fullName evidence="2">Uncharacterized protein</fullName>
    </submittedName>
</protein>